<keyword evidence="1" id="KW-0805">Transcription regulation</keyword>
<comment type="caution">
    <text evidence="5">The sequence shown here is derived from an EMBL/GenBank/DDBJ whole genome shotgun (WGS) entry which is preliminary data.</text>
</comment>
<dbReference type="SUPFAM" id="SSF46689">
    <property type="entry name" value="Homeodomain-like"/>
    <property type="match status" value="2"/>
</dbReference>
<proteinExistence type="predicted"/>
<dbReference type="EMBL" id="SMKZ01000016">
    <property type="protein sequence ID" value="TDE09886.1"/>
    <property type="molecule type" value="Genomic_DNA"/>
</dbReference>
<gene>
    <name evidence="5" type="ORF">E1269_12990</name>
</gene>
<dbReference type="Pfam" id="PF12833">
    <property type="entry name" value="HTH_18"/>
    <property type="match status" value="1"/>
</dbReference>
<evidence type="ECO:0000313" key="6">
    <source>
        <dbReference type="Proteomes" id="UP000294739"/>
    </source>
</evidence>
<dbReference type="InterPro" id="IPR018060">
    <property type="entry name" value="HTH_AraC"/>
</dbReference>
<keyword evidence="2" id="KW-0238">DNA-binding</keyword>
<reference evidence="5 6" key="1">
    <citation type="submission" date="2019-03" db="EMBL/GenBank/DDBJ databases">
        <title>Draft genome sequences of novel Actinobacteria.</title>
        <authorList>
            <person name="Sahin N."/>
            <person name="Ay H."/>
            <person name="Saygin H."/>
        </authorList>
    </citation>
    <scope>NUCLEOTIDE SEQUENCE [LARGE SCALE GENOMIC DNA]</scope>
    <source>
        <strain evidence="5 6">5K138</strain>
    </source>
</reference>
<dbReference type="SMART" id="SM00342">
    <property type="entry name" value="HTH_ARAC"/>
    <property type="match status" value="1"/>
</dbReference>
<protein>
    <submittedName>
        <fullName evidence="5">AraC family transcriptional regulator</fullName>
    </submittedName>
</protein>
<dbReference type="GO" id="GO:0043565">
    <property type="term" value="F:sequence-specific DNA binding"/>
    <property type="evidence" value="ECO:0007669"/>
    <property type="project" value="InterPro"/>
</dbReference>
<keyword evidence="6" id="KW-1185">Reference proteome</keyword>
<dbReference type="InParanoid" id="A0A4R5D8R3"/>
<dbReference type="InterPro" id="IPR050204">
    <property type="entry name" value="AraC_XylS_family_regulators"/>
</dbReference>
<keyword evidence="3" id="KW-0804">Transcription</keyword>
<dbReference type="InterPro" id="IPR014710">
    <property type="entry name" value="RmlC-like_jellyroll"/>
</dbReference>
<dbReference type="PROSITE" id="PS01124">
    <property type="entry name" value="HTH_ARAC_FAMILY_2"/>
    <property type="match status" value="1"/>
</dbReference>
<evidence type="ECO:0000256" key="1">
    <source>
        <dbReference type="ARBA" id="ARBA00023015"/>
    </source>
</evidence>
<dbReference type="Pfam" id="PF02311">
    <property type="entry name" value="AraC_binding"/>
    <property type="match status" value="1"/>
</dbReference>
<dbReference type="OrthoDB" id="186135at2"/>
<dbReference type="Gene3D" id="1.10.10.60">
    <property type="entry name" value="Homeodomain-like"/>
    <property type="match status" value="2"/>
</dbReference>
<evidence type="ECO:0000259" key="4">
    <source>
        <dbReference type="PROSITE" id="PS01124"/>
    </source>
</evidence>
<feature type="domain" description="HTH araC/xylS-type" evidence="4">
    <location>
        <begin position="187"/>
        <end position="285"/>
    </location>
</feature>
<dbReference type="PANTHER" id="PTHR46796">
    <property type="entry name" value="HTH-TYPE TRANSCRIPTIONAL ACTIVATOR RHAS-RELATED"/>
    <property type="match status" value="1"/>
</dbReference>
<dbReference type="Gene3D" id="2.60.120.10">
    <property type="entry name" value="Jelly Rolls"/>
    <property type="match status" value="1"/>
</dbReference>
<dbReference type="InterPro" id="IPR011051">
    <property type="entry name" value="RmlC_Cupin_sf"/>
</dbReference>
<dbReference type="InterPro" id="IPR003313">
    <property type="entry name" value="AraC-bd"/>
</dbReference>
<sequence>MITRYRRRETLPVAGPAIAAELMDGLGEVGPHSHEFIEIVLVESGRADHETRSVRRAVHRGYCAVLRPGEWHSWRDCEQLRVWNIYLGTEVLQSALSWLRDTPECSSLISPPAPGRVTERVLADPALTNVIGWLTAMPPRQPADGISPSARRAGLLTAALGEIAAAPELDEPAAGLRPAPHLPATIASTLRLLEHDVAHPWTLGELAEHTHLSPSHLSRLFSQATGMAPIAYLARLRAEHVAADLINGDDPIAEIGRRYGWPDPNYLSRRFRQVFGVSPRAFRHRYSQATPS</sequence>
<dbReference type="InterPro" id="IPR009057">
    <property type="entry name" value="Homeodomain-like_sf"/>
</dbReference>
<dbReference type="SUPFAM" id="SSF51182">
    <property type="entry name" value="RmlC-like cupins"/>
    <property type="match status" value="1"/>
</dbReference>
<dbReference type="AlphaFoldDB" id="A0A4R5D8R3"/>
<name>A0A4R5D8R3_9ACTN</name>
<evidence type="ECO:0000256" key="3">
    <source>
        <dbReference type="ARBA" id="ARBA00023163"/>
    </source>
</evidence>
<evidence type="ECO:0000313" key="5">
    <source>
        <dbReference type="EMBL" id="TDE09886.1"/>
    </source>
</evidence>
<dbReference type="GO" id="GO:0003700">
    <property type="term" value="F:DNA-binding transcription factor activity"/>
    <property type="evidence" value="ECO:0007669"/>
    <property type="project" value="InterPro"/>
</dbReference>
<organism evidence="5 6">
    <name type="scientific">Jiangella asiatica</name>
    <dbReference type="NCBI Taxonomy" id="2530372"/>
    <lineage>
        <taxon>Bacteria</taxon>
        <taxon>Bacillati</taxon>
        <taxon>Actinomycetota</taxon>
        <taxon>Actinomycetes</taxon>
        <taxon>Jiangellales</taxon>
        <taxon>Jiangellaceae</taxon>
        <taxon>Jiangella</taxon>
    </lineage>
</organism>
<dbReference type="Proteomes" id="UP000294739">
    <property type="component" value="Unassembled WGS sequence"/>
</dbReference>
<dbReference type="RefSeq" id="WP_131895092.1">
    <property type="nucleotide sequence ID" value="NZ_SMKZ01000016.1"/>
</dbReference>
<accession>A0A4R5D8R3</accession>
<dbReference type="PANTHER" id="PTHR46796:SF2">
    <property type="entry name" value="TRANSCRIPTIONAL REGULATORY PROTEIN"/>
    <property type="match status" value="1"/>
</dbReference>
<evidence type="ECO:0000256" key="2">
    <source>
        <dbReference type="ARBA" id="ARBA00023125"/>
    </source>
</evidence>